<dbReference type="InterPro" id="IPR010918">
    <property type="entry name" value="PurM-like_C_dom"/>
</dbReference>
<dbReference type="InterPro" id="IPR004536">
    <property type="entry name" value="SPS/SelD"/>
</dbReference>
<dbReference type="STRING" id="1121393.SAMN02745216_03761"/>
<evidence type="ECO:0000313" key="13">
    <source>
        <dbReference type="Proteomes" id="UP000183994"/>
    </source>
</evidence>
<evidence type="ECO:0000256" key="3">
    <source>
        <dbReference type="ARBA" id="ARBA00022723"/>
    </source>
</evidence>
<dbReference type="InterPro" id="IPR023061">
    <property type="entry name" value="SelD_I"/>
</dbReference>
<dbReference type="Pfam" id="PF02769">
    <property type="entry name" value="AIRS_C"/>
    <property type="match status" value="1"/>
</dbReference>
<dbReference type="PIRSF" id="PIRSF036407">
    <property type="entry name" value="Selenphspht_syn"/>
    <property type="match status" value="1"/>
</dbReference>
<dbReference type="HAMAP" id="MF_00625">
    <property type="entry name" value="SelD"/>
    <property type="match status" value="1"/>
</dbReference>
<dbReference type="Gene3D" id="3.30.1330.10">
    <property type="entry name" value="PurM-like, N-terminal domain"/>
    <property type="match status" value="1"/>
</dbReference>
<proteinExistence type="inferred from homology"/>
<accession>A0A1M6TVB4</accession>
<dbReference type="EC" id="2.7.9.3" evidence="9"/>
<dbReference type="Proteomes" id="UP000183994">
    <property type="component" value="Unassembled WGS sequence"/>
</dbReference>
<dbReference type="GO" id="GO:0016260">
    <property type="term" value="P:selenocysteine biosynthetic process"/>
    <property type="evidence" value="ECO:0007669"/>
    <property type="project" value="InterPro"/>
</dbReference>
<comment type="subunit">
    <text evidence="9">Homodimer.</text>
</comment>
<feature type="binding site" evidence="9">
    <location>
        <begin position="109"/>
        <end position="111"/>
    </location>
    <ligand>
        <name>ATP</name>
        <dbReference type="ChEBI" id="CHEBI:30616"/>
        <note>ligand shared between dimeric partners</note>
    </ligand>
</feature>
<dbReference type="InterPro" id="IPR036921">
    <property type="entry name" value="PurM-like_N_sf"/>
</dbReference>
<comment type="cofactor">
    <cofactor evidence="9">
        <name>Mg(2+)</name>
        <dbReference type="ChEBI" id="CHEBI:18420"/>
    </cofactor>
    <text evidence="9">Binds 1 Mg(2+) ion per monomer.</text>
</comment>
<evidence type="ECO:0000256" key="9">
    <source>
        <dbReference type="HAMAP-Rule" id="MF_00625"/>
    </source>
</evidence>
<reference evidence="13" key="1">
    <citation type="submission" date="2016-11" db="EMBL/GenBank/DDBJ databases">
        <authorList>
            <person name="Varghese N."/>
            <person name="Submissions S."/>
        </authorList>
    </citation>
    <scope>NUCLEOTIDE SEQUENCE [LARGE SCALE GENOMIC DNA]</scope>
    <source>
        <strain evidence="13">DSM 16219</strain>
    </source>
</reference>
<dbReference type="EMBL" id="FQZU01000028">
    <property type="protein sequence ID" value="SHK60738.1"/>
    <property type="molecule type" value="Genomic_DNA"/>
</dbReference>
<organism evidence="12 13">
    <name type="scientific">Desulfatibacillum alkenivorans DSM 16219</name>
    <dbReference type="NCBI Taxonomy" id="1121393"/>
    <lineage>
        <taxon>Bacteria</taxon>
        <taxon>Pseudomonadati</taxon>
        <taxon>Thermodesulfobacteriota</taxon>
        <taxon>Desulfobacteria</taxon>
        <taxon>Desulfobacterales</taxon>
        <taxon>Desulfatibacillaceae</taxon>
        <taxon>Desulfatibacillum</taxon>
    </lineage>
</organism>
<feature type="binding site" evidence="9">
    <location>
        <position position="197"/>
    </location>
    <ligand>
        <name>Mg(2+)</name>
        <dbReference type="ChEBI" id="CHEBI:18420"/>
    </ligand>
</feature>
<dbReference type="AlphaFoldDB" id="A0A1M6TVB4"/>
<dbReference type="GO" id="GO:0005524">
    <property type="term" value="F:ATP binding"/>
    <property type="evidence" value="ECO:0007669"/>
    <property type="project" value="UniProtKB-UniRule"/>
</dbReference>
<dbReference type="GO" id="GO:0004756">
    <property type="term" value="F:selenide, water dikinase activity"/>
    <property type="evidence" value="ECO:0007669"/>
    <property type="project" value="UniProtKB-UniRule"/>
</dbReference>
<dbReference type="InterPro" id="IPR036676">
    <property type="entry name" value="PurM-like_C_sf"/>
</dbReference>
<feature type="binding site" evidence="9">
    <location>
        <position position="21"/>
    </location>
    <ligand>
        <name>Mg(2+)</name>
        <dbReference type="ChEBI" id="CHEBI:18420"/>
    </ligand>
</feature>
<gene>
    <name evidence="9" type="primary">selD</name>
    <name evidence="12" type="ORF">SAMN02745216_03761</name>
</gene>
<evidence type="ECO:0000259" key="11">
    <source>
        <dbReference type="Pfam" id="PF02769"/>
    </source>
</evidence>
<keyword evidence="2 9" id="KW-0808">Transferase</keyword>
<dbReference type="GO" id="GO:0005737">
    <property type="term" value="C:cytoplasm"/>
    <property type="evidence" value="ECO:0007669"/>
    <property type="project" value="TreeGrafter"/>
</dbReference>
<protein>
    <recommendedName>
        <fullName evidence="9">Selenide, water dikinase</fullName>
        <ecNumber evidence="9">2.7.9.3</ecNumber>
    </recommendedName>
    <alternativeName>
        <fullName evidence="9">Selenium donor protein</fullName>
    </alternativeName>
    <alternativeName>
        <fullName evidence="9">Selenophosphate synthase</fullName>
    </alternativeName>
</protein>
<comment type="caution">
    <text evidence="9">Lacks conserved residue(s) required for the propagation of feature annotation.</text>
</comment>
<evidence type="ECO:0000256" key="8">
    <source>
        <dbReference type="ARBA" id="ARBA00023266"/>
    </source>
</evidence>
<feature type="binding site" description="in other chain" evidence="9">
    <location>
        <position position="38"/>
    </location>
    <ligand>
        <name>ATP</name>
        <dbReference type="ChEBI" id="CHEBI:30616"/>
        <note>ligand shared between dimeric partners</note>
    </ligand>
</feature>
<keyword evidence="13" id="KW-1185">Reference proteome</keyword>
<evidence type="ECO:0000256" key="4">
    <source>
        <dbReference type="ARBA" id="ARBA00022741"/>
    </source>
</evidence>
<keyword evidence="6 9" id="KW-0067">ATP-binding</keyword>
<comment type="function">
    <text evidence="9">Synthesizes selenophosphate from selenide and ATP.</text>
</comment>
<dbReference type="SUPFAM" id="SSF55326">
    <property type="entry name" value="PurM N-terminal domain-like"/>
    <property type="match status" value="1"/>
</dbReference>
<evidence type="ECO:0000259" key="10">
    <source>
        <dbReference type="Pfam" id="PF00586"/>
    </source>
</evidence>
<name>A0A1M6TVB4_9BACT</name>
<dbReference type="NCBIfam" id="TIGR00476">
    <property type="entry name" value="selD"/>
    <property type="match status" value="1"/>
</dbReference>
<keyword evidence="3 9" id="KW-0479">Metal-binding</keyword>
<dbReference type="PANTHER" id="PTHR10256:SF0">
    <property type="entry name" value="INACTIVE SELENIDE, WATER DIKINASE-LIKE PROTEIN-RELATED"/>
    <property type="match status" value="1"/>
</dbReference>
<evidence type="ECO:0000256" key="2">
    <source>
        <dbReference type="ARBA" id="ARBA00022679"/>
    </source>
</evidence>
<comment type="similarity">
    <text evidence="1 9">Belongs to the selenophosphate synthase 1 family. Class I subfamily.</text>
</comment>
<keyword evidence="4 9" id="KW-0547">Nucleotide-binding</keyword>
<dbReference type="Pfam" id="PF00586">
    <property type="entry name" value="AIRS"/>
    <property type="match status" value="1"/>
</dbReference>
<feature type="binding site" evidence="9">
    <location>
        <position position="61"/>
    </location>
    <ligand>
        <name>Mg(2+)</name>
        <dbReference type="ChEBI" id="CHEBI:18420"/>
    </ligand>
</feature>
<evidence type="ECO:0000256" key="1">
    <source>
        <dbReference type="ARBA" id="ARBA00008026"/>
    </source>
</evidence>
<sequence length="323" mass="34026">MAGLPDQKHPDLLVGTSTSDDAGVFRLTPDIALVQTLDFFTPIVDSPYHFGQIAAANSLSDVYAMGGRPLTAMNIVCFPVCDLPNSVLTETLRGGLDKMTEAGVALAGGHSVDDKEFKYGLSVTGVVHPSKILTNASVQKGDLLVLTKPIGTGVLATAVKGQVDFQESESLLIEISGTLNRRAGEIMHTFEPHACTDVTGFGLAGHALEMSKGSNLSVTLFAHEAMFIPKALELASMGLLPAGTYANRQFCEKYAKVHPSVEQVHADLVFDPQTSGGLLVSMTPDMARDYVSAMNDQGLFAVIAGEVGGRCTAGSLEIVSNKA</sequence>
<dbReference type="CDD" id="cd02195">
    <property type="entry name" value="SelD"/>
    <property type="match status" value="1"/>
</dbReference>
<keyword evidence="5 9" id="KW-0418">Kinase</keyword>
<feature type="binding site" description="in other chain" evidence="9">
    <location>
        <position position="61"/>
    </location>
    <ligand>
        <name>ATP</name>
        <dbReference type="ChEBI" id="CHEBI:30616"/>
        <note>ligand shared between dimeric partners</note>
    </ligand>
</feature>
<dbReference type="InterPro" id="IPR016188">
    <property type="entry name" value="PurM-like_N"/>
</dbReference>
<feature type="domain" description="PurM-like N-terminal" evidence="10">
    <location>
        <begin position="20"/>
        <end position="127"/>
    </location>
</feature>
<keyword evidence="8 9" id="KW-0711">Selenium</keyword>
<keyword evidence="7 9" id="KW-0460">Magnesium</keyword>
<dbReference type="Gene3D" id="3.90.650.10">
    <property type="entry name" value="PurM-like C-terminal domain"/>
    <property type="match status" value="1"/>
</dbReference>
<evidence type="ECO:0000256" key="7">
    <source>
        <dbReference type="ARBA" id="ARBA00022842"/>
    </source>
</evidence>
<dbReference type="NCBIfam" id="NF002098">
    <property type="entry name" value="PRK00943.1"/>
    <property type="match status" value="1"/>
</dbReference>
<comment type="catalytic activity">
    <reaction evidence="9">
        <text>hydrogenselenide + ATP + H2O = selenophosphate + AMP + phosphate + 2 H(+)</text>
        <dbReference type="Rhea" id="RHEA:18737"/>
        <dbReference type="ChEBI" id="CHEBI:15377"/>
        <dbReference type="ChEBI" id="CHEBI:15378"/>
        <dbReference type="ChEBI" id="CHEBI:16144"/>
        <dbReference type="ChEBI" id="CHEBI:29317"/>
        <dbReference type="ChEBI" id="CHEBI:30616"/>
        <dbReference type="ChEBI" id="CHEBI:43474"/>
        <dbReference type="ChEBI" id="CHEBI:456215"/>
        <dbReference type="EC" id="2.7.9.3"/>
    </reaction>
</comment>
<feature type="domain" description="PurM-like C-terminal" evidence="11">
    <location>
        <begin position="139"/>
        <end position="310"/>
    </location>
</feature>
<feature type="binding site" description="in other chain" evidence="9">
    <location>
        <begin position="18"/>
        <end position="20"/>
    </location>
    <ligand>
        <name>ATP</name>
        <dbReference type="ChEBI" id="CHEBI:30616"/>
        <note>ligand shared between dimeric partners</note>
    </ligand>
</feature>
<evidence type="ECO:0000313" key="12">
    <source>
        <dbReference type="EMBL" id="SHK60738.1"/>
    </source>
</evidence>
<dbReference type="SUPFAM" id="SSF56042">
    <property type="entry name" value="PurM C-terminal domain-like"/>
    <property type="match status" value="1"/>
</dbReference>
<evidence type="ECO:0000256" key="6">
    <source>
        <dbReference type="ARBA" id="ARBA00022840"/>
    </source>
</evidence>
<dbReference type="GO" id="GO:0000287">
    <property type="term" value="F:magnesium ion binding"/>
    <property type="evidence" value="ECO:0007669"/>
    <property type="project" value="UniProtKB-UniRule"/>
</dbReference>
<dbReference type="PANTHER" id="PTHR10256">
    <property type="entry name" value="SELENIDE, WATER DIKINASE"/>
    <property type="match status" value="1"/>
</dbReference>
<evidence type="ECO:0000256" key="5">
    <source>
        <dbReference type="ARBA" id="ARBA00022777"/>
    </source>
</evidence>